<accession>A0ACC2PF43</accession>
<gene>
    <name evidence="1" type="ORF">QAD02_017423</name>
</gene>
<protein>
    <submittedName>
        <fullName evidence="1">Uncharacterized protein</fullName>
    </submittedName>
</protein>
<evidence type="ECO:0000313" key="1">
    <source>
        <dbReference type="EMBL" id="KAJ8681631.1"/>
    </source>
</evidence>
<dbReference type="EMBL" id="CM056741">
    <property type="protein sequence ID" value="KAJ8681631.1"/>
    <property type="molecule type" value="Genomic_DNA"/>
</dbReference>
<evidence type="ECO:0000313" key="2">
    <source>
        <dbReference type="Proteomes" id="UP001239111"/>
    </source>
</evidence>
<sequence length="212" mass="24117">MYVLGHRRRATVLARTSDVTYAEAFMLQNAGYFYAHKLTGELFCVHYAQAYYPSIHMLRKVLCSNSVLYQHLTSDHSPLMLEDNRNIRKLQASTRTHMCQVSQLSSRLPETPALRMEVVQLQLSDSSRSPTEWSAKIASTSNNSFPLSPFLDQIKSARCMLLINNFRAYTDSQIGHAVSMLRMTHSQSDPSYNTASYTPPTKQFLGHLYLAD</sequence>
<name>A0ACC2PF43_9HYME</name>
<dbReference type="Proteomes" id="UP001239111">
    <property type="component" value="Chromosome 1"/>
</dbReference>
<comment type="caution">
    <text evidence="1">The sequence shown here is derived from an EMBL/GenBank/DDBJ whole genome shotgun (WGS) entry which is preliminary data.</text>
</comment>
<reference evidence="1" key="1">
    <citation type="submission" date="2023-04" db="EMBL/GenBank/DDBJ databases">
        <title>A chromosome-level genome assembly of the parasitoid wasp Eretmocerus hayati.</title>
        <authorList>
            <person name="Zhong Y."/>
            <person name="Liu S."/>
            <person name="Liu Y."/>
        </authorList>
    </citation>
    <scope>NUCLEOTIDE SEQUENCE</scope>
    <source>
        <strain evidence="1">ZJU_SS_LIU_2023</strain>
    </source>
</reference>
<keyword evidence="2" id="KW-1185">Reference proteome</keyword>
<organism evidence="1 2">
    <name type="scientific">Eretmocerus hayati</name>
    <dbReference type="NCBI Taxonomy" id="131215"/>
    <lineage>
        <taxon>Eukaryota</taxon>
        <taxon>Metazoa</taxon>
        <taxon>Ecdysozoa</taxon>
        <taxon>Arthropoda</taxon>
        <taxon>Hexapoda</taxon>
        <taxon>Insecta</taxon>
        <taxon>Pterygota</taxon>
        <taxon>Neoptera</taxon>
        <taxon>Endopterygota</taxon>
        <taxon>Hymenoptera</taxon>
        <taxon>Apocrita</taxon>
        <taxon>Proctotrupomorpha</taxon>
        <taxon>Chalcidoidea</taxon>
        <taxon>Aphelinidae</taxon>
        <taxon>Aphelininae</taxon>
        <taxon>Eretmocerus</taxon>
    </lineage>
</organism>
<proteinExistence type="predicted"/>